<evidence type="ECO:0000259" key="1">
    <source>
        <dbReference type="Pfam" id="PF12080"/>
    </source>
</evidence>
<feature type="domain" description="Gliding motility-associated protein GldM N-terminal" evidence="2">
    <location>
        <begin position="30"/>
        <end position="221"/>
    </location>
</feature>
<evidence type="ECO:0000313" key="6">
    <source>
        <dbReference type="Proteomes" id="UP000077177"/>
    </source>
</evidence>
<feature type="domain" description="Gliding motility-associated protein GldM second immunoglobulin-like" evidence="4">
    <location>
        <begin position="328"/>
        <end position="407"/>
    </location>
</feature>
<feature type="domain" description="Gliding motility-associated protein GldM C-terminal" evidence="1">
    <location>
        <begin position="410"/>
        <end position="513"/>
    </location>
</feature>
<evidence type="ECO:0000259" key="4">
    <source>
        <dbReference type="Pfam" id="PF21602"/>
    </source>
</evidence>
<reference evidence="6" key="1">
    <citation type="submission" date="2015-01" db="EMBL/GenBank/DDBJ databases">
        <title>Flavisolibacter sp./LCS9/ whole genome sequencing.</title>
        <authorList>
            <person name="Kim M.K."/>
            <person name="Srinivasan S."/>
            <person name="Lee J.-J."/>
        </authorList>
    </citation>
    <scope>NUCLEOTIDE SEQUENCE [LARGE SCALE GENOMIC DNA]</scope>
    <source>
        <strain evidence="6">LCS9</strain>
    </source>
</reference>
<dbReference type="OrthoDB" id="1490890at2"/>
<dbReference type="Pfam" id="PF21602">
    <property type="entry name" value="GldM_3rd"/>
    <property type="match status" value="1"/>
</dbReference>
<dbReference type="InterPro" id="IPR022719">
    <property type="entry name" value="Motility-assoc_prot_GldM_C"/>
</dbReference>
<name>A0A172TZT2_9BACT</name>
<organism evidence="5 6">
    <name type="scientific">Flavisolibacter tropicus</name>
    <dbReference type="NCBI Taxonomy" id="1492898"/>
    <lineage>
        <taxon>Bacteria</taxon>
        <taxon>Pseudomonadati</taxon>
        <taxon>Bacteroidota</taxon>
        <taxon>Chitinophagia</taxon>
        <taxon>Chitinophagales</taxon>
        <taxon>Chitinophagaceae</taxon>
        <taxon>Flavisolibacter</taxon>
    </lineage>
</organism>
<keyword evidence="6" id="KW-1185">Reference proteome</keyword>
<dbReference type="Pfam" id="PF12080">
    <property type="entry name" value="GldM_4th"/>
    <property type="match status" value="1"/>
</dbReference>
<evidence type="ECO:0000259" key="2">
    <source>
        <dbReference type="Pfam" id="PF12081"/>
    </source>
</evidence>
<evidence type="ECO:0000313" key="5">
    <source>
        <dbReference type="EMBL" id="ANE52492.1"/>
    </source>
</evidence>
<dbReference type="NCBIfam" id="TIGR03517">
    <property type="entry name" value="GldM_gliding"/>
    <property type="match status" value="1"/>
</dbReference>
<dbReference type="AlphaFoldDB" id="A0A172TZT2"/>
<dbReference type="KEGG" id="fla:SY85_20425"/>
<feature type="domain" description="Gliding motility-associated protein GldM first immunoglobulin-like" evidence="3">
    <location>
        <begin position="229"/>
        <end position="324"/>
    </location>
</feature>
<reference evidence="5 6" key="2">
    <citation type="journal article" date="2016" name="Int. J. Syst. Evol. Microbiol.">
        <title>Flavisolibacter tropicus sp. nov., isolated from tropical soil.</title>
        <authorList>
            <person name="Lee J.J."/>
            <person name="Kang M.S."/>
            <person name="Kim G.S."/>
            <person name="Lee C.S."/>
            <person name="Lim S."/>
            <person name="Lee J."/>
            <person name="Roh S.H."/>
            <person name="Kang H."/>
            <person name="Ha J.M."/>
            <person name="Bae S."/>
            <person name="Jung H.Y."/>
            <person name="Kim M.K."/>
        </authorList>
    </citation>
    <scope>NUCLEOTIDE SEQUENCE [LARGE SCALE GENOMIC DNA]</scope>
    <source>
        <strain evidence="5 6">LCS9</strain>
    </source>
</reference>
<evidence type="ECO:0000259" key="3">
    <source>
        <dbReference type="Pfam" id="PF21601"/>
    </source>
</evidence>
<dbReference type="InterPro" id="IPR022720">
    <property type="entry name" value="Motility-assoc_prot_GldM_N"/>
</dbReference>
<dbReference type="STRING" id="1492898.SY85_20425"/>
<dbReference type="RefSeq" id="WP_066407050.1">
    <property type="nucleotide sequence ID" value="NZ_CP011390.1"/>
</dbReference>
<dbReference type="Pfam" id="PF12081">
    <property type="entry name" value="GldM_1st"/>
    <property type="match status" value="1"/>
</dbReference>
<dbReference type="Pfam" id="PF21601">
    <property type="entry name" value="GldM_2nd"/>
    <property type="match status" value="1"/>
</dbReference>
<gene>
    <name evidence="5" type="ORF">SY85_20425</name>
</gene>
<dbReference type="InterPro" id="IPR048406">
    <property type="entry name" value="GldM_Ig-like-2"/>
</dbReference>
<dbReference type="InterPro" id="IPR019859">
    <property type="entry name" value="Motility-assoc_prot_GldM"/>
</dbReference>
<protein>
    <recommendedName>
        <fullName evidence="7">Gliding motility protein GldM</fullName>
    </recommendedName>
</protein>
<dbReference type="InterPro" id="IPR048405">
    <property type="entry name" value="GldM_Ig-like-1"/>
</dbReference>
<dbReference type="EMBL" id="CP011390">
    <property type="protein sequence ID" value="ANE52492.1"/>
    <property type="molecule type" value="Genomic_DNA"/>
</dbReference>
<sequence>MALPAEPRQKMINLMYLVLTALLALNVSAEILNAFKTVDNSLVATNKTINSSTETIMASFEEKLKEPESAAKAAEWMPKAQQAVALTKGLNDYIQGLKQDILKGAGFDPAKNGDSTFKEDNQDVATRIMVEEGKGKDLYNKLAEYKKQMAAVAPALANQINNYMQQIDLSVPHTKNSHGGASGNNTWEGAYFRMVPTVAALTMLSKFQNDVKTSENKVVSLFHEQVGQVKVRYNQFAAIVGQSSNYLMPGQELTINAGVGAFSTDAKPQISIGGVGVPVNAEGVAEWKTMASAIGTRQVPVNIQYMDQDGNMKTISKTITYTVGQANASIALDKMNVLYVGIDNPVSIAASGGGDDKVQASITGGGGSLVKVGPGKYIAKVNSVTDDCKITVSVDGKVAGASMFRVRTIPTPVATIGGYASGENVNAGAFKSQAGVGAYIKDFPFDLKYTVTSFTLTGDTEEGDLIEAACTGNTWSAQARSLINRLKPGATITVDGIRALGPDGRSMKLPSLVYYIK</sequence>
<evidence type="ECO:0008006" key="7">
    <source>
        <dbReference type="Google" id="ProtNLM"/>
    </source>
</evidence>
<proteinExistence type="predicted"/>
<dbReference type="Proteomes" id="UP000077177">
    <property type="component" value="Chromosome"/>
</dbReference>
<accession>A0A172TZT2</accession>